<sequence length="61" mass="7004">MESCEPTRQKHVSPFPILAKGYAVPHAQKRKTQDKLLGRLSRTTRLVMGQDRDLNQWSAAR</sequence>
<dbReference type="EMBL" id="FP929139">
    <property type="protein sequence ID" value="CBY02137.1"/>
    <property type="molecule type" value="Genomic_DNA"/>
</dbReference>
<dbReference type="HOGENOM" id="CLU_2923088_0_0_1"/>
<name>E5ACD5_LEPMJ</name>
<organism evidence="1 2">
    <name type="scientific">Leptosphaeria maculans (strain JN3 / isolate v23.1.3 / race Av1-4-5-6-7-8)</name>
    <name type="common">Blackleg fungus</name>
    <name type="synonym">Phoma lingam</name>
    <dbReference type="NCBI Taxonomy" id="985895"/>
    <lineage>
        <taxon>Eukaryota</taxon>
        <taxon>Fungi</taxon>
        <taxon>Dikarya</taxon>
        <taxon>Ascomycota</taxon>
        <taxon>Pezizomycotina</taxon>
        <taxon>Dothideomycetes</taxon>
        <taxon>Pleosporomycetidae</taxon>
        <taxon>Pleosporales</taxon>
        <taxon>Pleosporineae</taxon>
        <taxon>Leptosphaeriaceae</taxon>
        <taxon>Plenodomus</taxon>
        <taxon>Plenodomus lingam/Leptosphaeria maculans species complex</taxon>
    </lineage>
</organism>
<keyword evidence="2" id="KW-1185">Reference proteome</keyword>
<dbReference type="Proteomes" id="UP000002668">
    <property type="component" value="Genome"/>
</dbReference>
<dbReference type="InParanoid" id="E5ACD5"/>
<protein>
    <submittedName>
        <fullName evidence="1">Predicted protein</fullName>
    </submittedName>
</protein>
<accession>E5ACD5</accession>
<dbReference type="VEuPathDB" id="FungiDB:LEMA_uP009240.1"/>
<dbReference type="AlphaFoldDB" id="E5ACD5"/>
<gene>
    <name evidence="1" type="ORF">LEMA_uP009240.1</name>
</gene>
<evidence type="ECO:0000313" key="2">
    <source>
        <dbReference type="Proteomes" id="UP000002668"/>
    </source>
</evidence>
<reference evidence="2" key="1">
    <citation type="journal article" date="2011" name="Nat. Commun.">
        <title>Effector diversification within compartments of the Leptosphaeria maculans genome affected by Repeat-Induced Point mutations.</title>
        <authorList>
            <person name="Rouxel T."/>
            <person name="Grandaubert J."/>
            <person name="Hane J.K."/>
            <person name="Hoede C."/>
            <person name="van de Wouw A.P."/>
            <person name="Couloux A."/>
            <person name="Dominguez V."/>
            <person name="Anthouard V."/>
            <person name="Bally P."/>
            <person name="Bourras S."/>
            <person name="Cozijnsen A.J."/>
            <person name="Ciuffetti L.M."/>
            <person name="Degrave A."/>
            <person name="Dilmaghani A."/>
            <person name="Duret L."/>
            <person name="Fudal I."/>
            <person name="Goodwin S.B."/>
            <person name="Gout L."/>
            <person name="Glaser N."/>
            <person name="Linglin J."/>
            <person name="Kema G.H.J."/>
            <person name="Lapalu N."/>
            <person name="Lawrence C.B."/>
            <person name="May K."/>
            <person name="Meyer M."/>
            <person name="Ollivier B."/>
            <person name="Poulain J."/>
            <person name="Schoch C.L."/>
            <person name="Simon A."/>
            <person name="Spatafora J.W."/>
            <person name="Stachowiak A."/>
            <person name="Turgeon B.G."/>
            <person name="Tyler B.M."/>
            <person name="Vincent D."/>
            <person name="Weissenbach J."/>
            <person name="Amselem J."/>
            <person name="Quesneville H."/>
            <person name="Oliver R.P."/>
            <person name="Wincker P."/>
            <person name="Balesdent M.-H."/>
            <person name="Howlett B.J."/>
        </authorList>
    </citation>
    <scope>NUCLEOTIDE SEQUENCE [LARGE SCALE GENOMIC DNA]</scope>
    <source>
        <strain evidence="2">JN3 / isolate v23.1.3 / race Av1-4-5-6-7-8</strain>
    </source>
</reference>
<proteinExistence type="predicted"/>
<evidence type="ECO:0000313" key="1">
    <source>
        <dbReference type="EMBL" id="CBY02137.1"/>
    </source>
</evidence>